<proteinExistence type="predicted"/>
<comment type="caution">
    <text evidence="3">The sequence shown here is derived from an EMBL/GenBank/DDBJ whole genome shotgun (WGS) entry which is preliminary data.</text>
</comment>
<dbReference type="PROSITE" id="PS51752">
    <property type="entry name" value="JACALIN_LECTIN"/>
    <property type="match status" value="1"/>
</dbReference>
<keyword evidence="4" id="KW-1185">Reference proteome</keyword>
<dbReference type="EMBL" id="JAMQYH010000005">
    <property type="protein sequence ID" value="KAJ1685031.1"/>
    <property type="molecule type" value="Genomic_DNA"/>
</dbReference>
<dbReference type="InterPro" id="IPR036404">
    <property type="entry name" value="Jacalin-like_lectin_dom_sf"/>
</dbReference>
<dbReference type="AlphaFoldDB" id="A0A9P9ZAY0"/>
<gene>
    <name evidence="3" type="ORF">LUZ63_016421</name>
</gene>
<dbReference type="OrthoDB" id="737179at2759"/>
<organism evidence="3 4">
    <name type="scientific">Rhynchospora breviuscula</name>
    <dbReference type="NCBI Taxonomy" id="2022672"/>
    <lineage>
        <taxon>Eukaryota</taxon>
        <taxon>Viridiplantae</taxon>
        <taxon>Streptophyta</taxon>
        <taxon>Embryophyta</taxon>
        <taxon>Tracheophyta</taxon>
        <taxon>Spermatophyta</taxon>
        <taxon>Magnoliopsida</taxon>
        <taxon>Liliopsida</taxon>
        <taxon>Poales</taxon>
        <taxon>Cyperaceae</taxon>
        <taxon>Cyperoideae</taxon>
        <taxon>Rhynchosporeae</taxon>
        <taxon>Rhynchospora</taxon>
    </lineage>
</organism>
<evidence type="ECO:0000256" key="1">
    <source>
        <dbReference type="ARBA" id="ARBA00022734"/>
    </source>
</evidence>
<feature type="domain" description="Jacalin-type lectin" evidence="2">
    <location>
        <begin position="8"/>
        <end position="149"/>
    </location>
</feature>
<accession>A0A9P9ZAY0</accession>
<dbReference type="GO" id="GO:0030246">
    <property type="term" value="F:carbohydrate binding"/>
    <property type="evidence" value="ECO:0007669"/>
    <property type="project" value="UniProtKB-KW"/>
</dbReference>
<sequence>MAANQSTIKQVGPCGGGDGVPARDMDVTGVMRVVTVAIRHGASIDALMVRYERNGRVESTDLWGGQGGRLTEINLEIKEYITKVRGHIAPWGNTLQVRSLKFETNLNSYGPYGTQEGTPFELPAMGGRIIGFFARAGSMVEAIGVYVKHPNKGHLLP</sequence>
<reference evidence="3" key="1">
    <citation type="journal article" date="2022" name="Cell">
        <title>Repeat-based holocentromeres influence genome architecture and karyotype evolution.</title>
        <authorList>
            <person name="Hofstatter P.G."/>
            <person name="Thangavel G."/>
            <person name="Lux T."/>
            <person name="Neumann P."/>
            <person name="Vondrak T."/>
            <person name="Novak P."/>
            <person name="Zhang M."/>
            <person name="Costa L."/>
            <person name="Castellani M."/>
            <person name="Scott A."/>
            <person name="Toegelov H."/>
            <person name="Fuchs J."/>
            <person name="Mata-Sucre Y."/>
            <person name="Dias Y."/>
            <person name="Vanzela A.L.L."/>
            <person name="Huettel B."/>
            <person name="Almeida C.C.S."/>
            <person name="Simkova H."/>
            <person name="Souza G."/>
            <person name="Pedrosa-Harand A."/>
            <person name="Macas J."/>
            <person name="Mayer K.F.X."/>
            <person name="Houben A."/>
            <person name="Marques A."/>
        </authorList>
    </citation>
    <scope>NUCLEOTIDE SEQUENCE</scope>
    <source>
        <strain evidence="3">RhyBre1mFocal</strain>
    </source>
</reference>
<dbReference type="SMART" id="SM00915">
    <property type="entry name" value="Jacalin"/>
    <property type="match status" value="1"/>
</dbReference>
<dbReference type="InterPro" id="IPR001229">
    <property type="entry name" value="Jacalin-like_lectin_dom"/>
</dbReference>
<dbReference type="PANTHER" id="PTHR46506">
    <property type="entry name" value="OS05G0143600 PROTEIN"/>
    <property type="match status" value="1"/>
</dbReference>
<dbReference type="Proteomes" id="UP001151287">
    <property type="component" value="Unassembled WGS sequence"/>
</dbReference>
<evidence type="ECO:0000313" key="4">
    <source>
        <dbReference type="Proteomes" id="UP001151287"/>
    </source>
</evidence>
<dbReference type="Gene3D" id="2.100.10.30">
    <property type="entry name" value="Jacalin-like lectin domain"/>
    <property type="match status" value="1"/>
</dbReference>
<dbReference type="SUPFAM" id="SSF51101">
    <property type="entry name" value="Mannose-binding lectins"/>
    <property type="match status" value="1"/>
</dbReference>
<evidence type="ECO:0000259" key="2">
    <source>
        <dbReference type="PROSITE" id="PS51752"/>
    </source>
</evidence>
<keyword evidence="1" id="KW-0430">Lectin</keyword>
<dbReference type="CDD" id="cd09612">
    <property type="entry name" value="Jacalin"/>
    <property type="match status" value="1"/>
</dbReference>
<dbReference type="Pfam" id="PF01419">
    <property type="entry name" value="Jacalin"/>
    <property type="match status" value="1"/>
</dbReference>
<name>A0A9P9ZAY0_9POAL</name>
<protein>
    <recommendedName>
        <fullName evidence="2">Jacalin-type lectin domain-containing protein</fullName>
    </recommendedName>
</protein>
<evidence type="ECO:0000313" key="3">
    <source>
        <dbReference type="EMBL" id="KAJ1685031.1"/>
    </source>
</evidence>
<dbReference type="InterPro" id="IPR033734">
    <property type="entry name" value="Jacalin-like_lectin_dom_plant"/>
</dbReference>